<dbReference type="AlphaFoldDB" id="A0A1I2LFB3"/>
<feature type="transmembrane region" description="Helical" evidence="1">
    <location>
        <begin position="140"/>
        <end position="159"/>
    </location>
</feature>
<dbReference type="InterPro" id="IPR046062">
    <property type="entry name" value="DUF6020"/>
</dbReference>
<feature type="transmembrane region" description="Helical" evidence="1">
    <location>
        <begin position="203"/>
        <end position="221"/>
    </location>
</feature>
<keyword evidence="1" id="KW-0812">Transmembrane</keyword>
<evidence type="ECO:0000256" key="1">
    <source>
        <dbReference type="SAM" id="Phobius"/>
    </source>
</evidence>
<reference evidence="3" key="1">
    <citation type="submission" date="2016-10" db="EMBL/GenBank/DDBJ databases">
        <authorList>
            <person name="Varghese N."/>
            <person name="Submissions S."/>
        </authorList>
    </citation>
    <scope>NUCLEOTIDE SEQUENCE [LARGE SCALE GENOMIC DNA]</scope>
    <source>
        <strain evidence="3">FP5</strain>
    </source>
</reference>
<proteinExistence type="predicted"/>
<keyword evidence="1" id="KW-0472">Membrane</keyword>
<sequence>MNRKTSLWLISILASVLSTIALVSLYQKFVETHWVVIGFTFVFFTVIHKLILTSFLNQKNSYIRFTMRPPVLVFLLLFSFILMWSLKTSSGYLAASSWLFAAYVFLISYVTLFVSVAWLLYLLVHHSVSLHWKTVSKWKICVYAIFPILVWSMYLVAYYPGTMTPDSLSHWEQIHTLDFSNWHPVVYTWYILGLTSIWKTPAIVAFSQIVILALFGGYAAYSLEKRGVNSKWVWIGVLLFGLYPLNGIFPIAIWKDIFFSGFIFLFTIFTYNIVSSKGTWLASNWHQLMLGINALAISLMRSNGLPIFVVMAILLLIAYRTYFKRLITTLILVGLAYFLISGPFFNYMDVRATSPNEALSIPTQQFAHIIKEDGELTEEQSSYLDSILPLETWKENYNPYLTDKIKFAGEYDQNVIFDDFGYYLSTWAAVVSNNFGLAVEAYLDQTSIIWQINQPEDGYTSTYARNVYLYNDYDLKTSPLSSTVYQVINDNLVRVEMYLLEVVLRPAVYTAIILLTGVALALKTGVRSLLILLPVLLNSGTMLLATPAQDFRYQFANVLVTFLMAAVVFVKFDSKQKKVQHE</sequence>
<feature type="transmembrane region" description="Helical" evidence="1">
    <location>
        <begin position="257"/>
        <end position="274"/>
    </location>
</feature>
<dbReference type="EMBL" id="FOOG01000008">
    <property type="protein sequence ID" value="SFF77228.1"/>
    <property type="molecule type" value="Genomic_DNA"/>
</dbReference>
<keyword evidence="3" id="KW-1185">Reference proteome</keyword>
<feature type="transmembrane region" description="Helical" evidence="1">
    <location>
        <begin position="33"/>
        <end position="57"/>
    </location>
</feature>
<feature type="transmembrane region" description="Helical" evidence="1">
    <location>
        <begin position="529"/>
        <end position="548"/>
    </location>
</feature>
<keyword evidence="1" id="KW-1133">Transmembrane helix</keyword>
<dbReference type="Proteomes" id="UP000198897">
    <property type="component" value="Unassembled WGS sequence"/>
</dbReference>
<feature type="transmembrane region" description="Helical" evidence="1">
    <location>
        <begin position="294"/>
        <end position="319"/>
    </location>
</feature>
<protein>
    <recommendedName>
        <fullName evidence="4">Dolichyl-phosphate-mannose-protein mannosyltransferase</fullName>
    </recommendedName>
</protein>
<evidence type="ECO:0008006" key="4">
    <source>
        <dbReference type="Google" id="ProtNLM"/>
    </source>
</evidence>
<accession>A0A1I2LFB3</accession>
<feature type="transmembrane region" description="Helical" evidence="1">
    <location>
        <begin position="7"/>
        <end position="27"/>
    </location>
</feature>
<feature type="transmembrane region" description="Helical" evidence="1">
    <location>
        <begin position="554"/>
        <end position="572"/>
    </location>
</feature>
<organism evidence="2 3">
    <name type="scientific">Halobacillus alkaliphilus</name>
    <dbReference type="NCBI Taxonomy" id="396056"/>
    <lineage>
        <taxon>Bacteria</taxon>
        <taxon>Bacillati</taxon>
        <taxon>Bacillota</taxon>
        <taxon>Bacilli</taxon>
        <taxon>Bacillales</taxon>
        <taxon>Bacillaceae</taxon>
        <taxon>Halobacillus</taxon>
    </lineage>
</organism>
<feature type="transmembrane region" description="Helical" evidence="1">
    <location>
        <begin position="502"/>
        <end position="522"/>
    </location>
</feature>
<evidence type="ECO:0000313" key="2">
    <source>
        <dbReference type="EMBL" id="SFF77228.1"/>
    </source>
</evidence>
<dbReference type="OrthoDB" id="2137478at2"/>
<gene>
    <name evidence="2" type="ORF">SAMN05216353_108126</name>
</gene>
<feature type="transmembrane region" description="Helical" evidence="1">
    <location>
        <begin position="69"/>
        <end position="86"/>
    </location>
</feature>
<feature type="transmembrane region" description="Helical" evidence="1">
    <location>
        <begin position="179"/>
        <end position="198"/>
    </location>
</feature>
<dbReference type="Pfam" id="PF19484">
    <property type="entry name" value="DUF6020"/>
    <property type="match status" value="1"/>
</dbReference>
<dbReference type="RefSeq" id="WP_089751363.1">
    <property type="nucleotide sequence ID" value="NZ_FOOG01000008.1"/>
</dbReference>
<feature type="transmembrane region" description="Helical" evidence="1">
    <location>
        <begin position="98"/>
        <end position="124"/>
    </location>
</feature>
<feature type="transmembrane region" description="Helical" evidence="1">
    <location>
        <begin position="326"/>
        <end position="345"/>
    </location>
</feature>
<feature type="transmembrane region" description="Helical" evidence="1">
    <location>
        <begin position="233"/>
        <end position="252"/>
    </location>
</feature>
<evidence type="ECO:0000313" key="3">
    <source>
        <dbReference type="Proteomes" id="UP000198897"/>
    </source>
</evidence>
<name>A0A1I2LFB3_9BACI</name>